<comment type="caution">
    <text evidence="3">The sequence shown here is derived from an EMBL/GenBank/DDBJ whole genome shotgun (WGS) entry which is preliminary data.</text>
</comment>
<dbReference type="InterPro" id="IPR025315">
    <property type="entry name" value="DUF4220"/>
</dbReference>
<dbReference type="OrthoDB" id="1559504at2759"/>
<dbReference type="Pfam" id="PF13968">
    <property type="entry name" value="DUF4220"/>
    <property type="match status" value="1"/>
</dbReference>
<dbReference type="PANTHER" id="PTHR31325">
    <property type="entry name" value="OS01G0798800 PROTEIN-RELATED"/>
    <property type="match status" value="1"/>
</dbReference>
<keyword evidence="1" id="KW-0472">Membrane</keyword>
<proteinExistence type="predicted"/>
<keyword evidence="4" id="KW-1185">Reference proteome</keyword>
<evidence type="ECO:0000259" key="2">
    <source>
        <dbReference type="Pfam" id="PF13968"/>
    </source>
</evidence>
<dbReference type="EMBL" id="JAGGNH010000002">
    <property type="protein sequence ID" value="KAJ0983322.1"/>
    <property type="molecule type" value="Genomic_DNA"/>
</dbReference>
<organism evidence="3 4">
    <name type="scientific">Dioscorea zingiberensis</name>
    <dbReference type="NCBI Taxonomy" id="325984"/>
    <lineage>
        <taxon>Eukaryota</taxon>
        <taxon>Viridiplantae</taxon>
        <taxon>Streptophyta</taxon>
        <taxon>Embryophyta</taxon>
        <taxon>Tracheophyta</taxon>
        <taxon>Spermatophyta</taxon>
        <taxon>Magnoliopsida</taxon>
        <taxon>Liliopsida</taxon>
        <taxon>Dioscoreales</taxon>
        <taxon>Dioscoreaceae</taxon>
        <taxon>Dioscorea</taxon>
    </lineage>
</organism>
<feature type="transmembrane region" description="Helical" evidence="1">
    <location>
        <begin position="308"/>
        <end position="331"/>
    </location>
</feature>
<feature type="transmembrane region" description="Helical" evidence="1">
    <location>
        <begin position="18"/>
        <end position="41"/>
    </location>
</feature>
<evidence type="ECO:0000313" key="4">
    <source>
        <dbReference type="Proteomes" id="UP001085076"/>
    </source>
</evidence>
<feature type="transmembrane region" description="Helical" evidence="1">
    <location>
        <begin position="53"/>
        <end position="71"/>
    </location>
</feature>
<dbReference type="Proteomes" id="UP001085076">
    <property type="component" value="Miscellaneous, Linkage group lg02"/>
</dbReference>
<keyword evidence="1" id="KW-1133">Transmembrane helix</keyword>
<sequence>MSSKTRALLKWLDTDASILARIEVLVVISGALMTFLALFGSYRRRSRSSAMKLTLWAAYLLTDSISAYTIASIGNSYIKGSIFTVPIVIFWLVTMVKFWERTQFFGLVSEPNPPMINTKLVSDYMHYEHELSNEDEADPALMKGYKYLVIGEEEKDVKIGPPDYLMKLMLEDTAVLYAVVTVEKIWRCPGRVLKNSEEAKDVCLAFALFKLLRRCFTGYPWAEANLLKSKKLILEGLFGYHNRAFRVIETELAFLYDSFYTKYAIVSVKQWTLLSSVATLVGSFWVAVILAHYKPPSGEEYLSRSVDALVTIFFLVAITFVEFWQFITYVFSDWAKVLLLCNYVRKATWQEMDFFQTLLSFVCRQRLLKP</sequence>
<feature type="transmembrane region" description="Helical" evidence="1">
    <location>
        <begin position="77"/>
        <end position="99"/>
    </location>
</feature>
<feature type="domain" description="DUF4220" evidence="2">
    <location>
        <begin position="40"/>
        <end position="366"/>
    </location>
</feature>
<keyword evidence="1" id="KW-0812">Transmembrane</keyword>
<name>A0A9D5D2Z5_9LILI</name>
<evidence type="ECO:0000256" key="1">
    <source>
        <dbReference type="SAM" id="Phobius"/>
    </source>
</evidence>
<protein>
    <recommendedName>
        <fullName evidence="2">DUF4220 domain-containing protein</fullName>
    </recommendedName>
</protein>
<reference evidence="3" key="1">
    <citation type="submission" date="2021-03" db="EMBL/GenBank/DDBJ databases">
        <authorList>
            <person name="Li Z."/>
            <person name="Yang C."/>
        </authorList>
    </citation>
    <scope>NUCLEOTIDE SEQUENCE</scope>
    <source>
        <strain evidence="3">Dzin_1.0</strain>
        <tissue evidence="3">Leaf</tissue>
    </source>
</reference>
<evidence type="ECO:0000313" key="3">
    <source>
        <dbReference type="EMBL" id="KAJ0983322.1"/>
    </source>
</evidence>
<accession>A0A9D5D2Z5</accession>
<dbReference type="AlphaFoldDB" id="A0A9D5D2Z5"/>
<feature type="transmembrane region" description="Helical" evidence="1">
    <location>
        <begin position="271"/>
        <end position="293"/>
    </location>
</feature>
<gene>
    <name evidence="3" type="ORF">J5N97_011577</name>
</gene>
<reference evidence="3" key="2">
    <citation type="journal article" date="2022" name="Hortic Res">
        <title>The genome of Dioscorea zingiberensis sheds light on the biosynthesis, origin and evolution of the medicinally important diosgenin saponins.</title>
        <authorList>
            <person name="Li Y."/>
            <person name="Tan C."/>
            <person name="Li Z."/>
            <person name="Guo J."/>
            <person name="Li S."/>
            <person name="Chen X."/>
            <person name="Wang C."/>
            <person name="Dai X."/>
            <person name="Yang H."/>
            <person name="Song W."/>
            <person name="Hou L."/>
            <person name="Xu J."/>
            <person name="Tong Z."/>
            <person name="Xu A."/>
            <person name="Yuan X."/>
            <person name="Wang W."/>
            <person name="Yang Q."/>
            <person name="Chen L."/>
            <person name="Sun Z."/>
            <person name="Wang K."/>
            <person name="Pan B."/>
            <person name="Chen J."/>
            <person name="Bao Y."/>
            <person name="Liu F."/>
            <person name="Qi X."/>
            <person name="Gang D.R."/>
            <person name="Wen J."/>
            <person name="Li J."/>
        </authorList>
    </citation>
    <scope>NUCLEOTIDE SEQUENCE</scope>
    <source>
        <strain evidence="3">Dzin_1.0</strain>
    </source>
</reference>